<sequence>MNAFVTAAPKWIGTGLVGLMLAGAAQADHHGMKADIVDTAVEAGQFETLVAAVQAADLVETLKGEGPFTVFAPTDEAFAALPEGTVEDLLKPENQDTLRAVLTYHVVPGKIMAEDAMAADSATTVQGQDLTITTMDGSVMVNDATVIQADVEASNGVIHVIDGVLMPE</sequence>
<dbReference type="SUPFAM" id="SSF82153">
    <property type="entry name" value="FAS1 domain"/>
    <property type="match status" value="1"/>
</dbReference>
<comment type="caution">
    <text evidence="2">The sequence shown here is derived from an EMBL/GenBank/DDBJ whole genome shotgun (WGS) entry which is preliminary data.</text>
</comment>
<dbReference type="RefSeq" id="WP_183326262.1">
    <property type="nucleotide sequence ID" value="NZ_JACHXP010000014.1"/>
</dbReference>
<proteinExistence type="predicted"/>
<dbReference type="PROSITE" id="PS50213">
    <property type="entry name" value="FAS1"/>
    <property type="match status" value="1"/>
</dbReference>
<evidence type="ECO:0000259" key="1">
    <source>
        <dbReference type="PROSITE" id="PS50213"/>
    </source>
</evidence>
<dbReference type="InterPro" id="IPR036378">
    <property type="entry name" value="FAS1_dom_sf"/>
</dbReference>
<accession>A0A839VGC6</accession>
<dbReference type="FunFam" id="2.30.180.10:FF:000019">
    <property type="entry name" value="Cell surface lipoprotein"/>
    <property type="match status" value="1"/>
</dbReference>
<dbReference type="GO" id="GO:0005615">
    <property type="term" value="C:extracellular space"/>
    <property type="evidence" value="ECO:0007669"/>
    <property type="project" value="TreeGrafter"/>
</dbReference>
<keyword evidence="3" id="KW-1185">Reference proteome</keyword>
<name>A0A839VGC6_9GAMM</name>
<dbReference type="Gene3D" id="2.30.180.10">
    <property type="entry name" value="FAS1 domain"/>
    <property type="match status" value="1"/>
</dbReference>
<dbReference type="EMBL" id="JACHXP010000014">
    <property type="protein sequence ID" value="MBB3191476.1"/>
    <property type="molecule type" value="Genomic_DNA"/>
</dbReference>
<dbReference type="Proteomes" id="UP000547614">
    <property type="component" value="Unassembled WGS sequence"/>
</dbReference>
<reference evidence="2 3" key="1">
    <citation type="submission" date="2020-08" db="EMBL/GenBank/DDBJ databases">
        <title>Genomic Encyclopedia of Type Strains, Phase III (KMG-III): the genomes of soil and plant-associated and newly described type strains.</title>
        <authorList>
            <person name="Whitman W."/>
        </authorList>
    </citation>
    <scope>NUCLEOTIDE SEQUENCE [LARGE SCALE GENOMIC DNA]</scope>
    <source>
        <strain evidence="2 3">CECT 7282</strain>
    </source>
</reference>
<dbReference type="PANTHER" id="PTHR10900">
    <property type="entry name" value="PERIOSTIN-RELATED"/>
    <property type="match status" value="1"/>
</dbReference>
<dbReference type="PANTHER" id="PTHR10900:SF77">
    <property type="entry name" value="FI19380P1"/>
    <property type="match status" value="1"/>
</dbReference>
<feature type="domain" description="FAS1" evidence="1">
    <location>
        <begin position="33"/>
        <end position="165"/>
    </location>
</feature>
<protein>
    <submittedName>
        <fullName evidence="2">Putative surface protein with fasciclin (FAS1) repeats</fullName>
    </submittedName>
</protein>
<gene>
    <name evidence="2" type="ORF">FHR94_002736</name>
</gene>
<dbReference type="InterPro" id="IPR000782">
    <property type="entry name" value="FAS1_domain"/>
</dbReference>
<dbReference type="AlphaFoldDB" id="A0A839VGC6"/>
<dbReference type="SMART" id="SM00554">
    <property type="entry name" value="FAS1"/>
    <property type="match status" value="1"/>
</dbReference>
<evidence type="ECO:0000313" key="2">
    <source>
        <dbReference type="EMBL" id="MBB3191476.1"/>
    </source>
</evidence>
<dbReference type="Pfam" id="PF02469">
    <property type="entry name" value="Fasciclin"/>
    <property type="match status" value="1"/>
</dbReference>
<dbReference type="InterPro" id="IPR050904">
    <property type="entry name" value="Adhesion/Biosynth-related"/>
</dbReference>
<evidence type="ECO:0000313" key="3">
    <source>
        <dbReference type="Proteomes" id="UP000547614"/>
    </source>
</evidence>
<organism evidence="2 3">
    <name type="scientific">Halomonas cerina</name>
    <dbReference type="NCBI Taxonomy" id="447424"/>
    <lineage>
        <taxon>Bacteria</taxon>
        <taxon>Pseudomonadati</taxon>
        <taxon>Pseudomonadota</taxon>
        <taxon>Gammaproteobacteria</taxon>
        <taxon>Oceanospirillales</taxon>
        <taxon>Halomonadaceae</taxon>
        <taxon>Halomonas</taxon>
    </lineage>
</organism>